<reference evidence="2 3" key="1">
    <citation type="submission" date="2018-11" db="EMBL/GenBank/DDBJ databases">
        <title>Sequencing the genomes of 1000 actinobacteria strains.</title>
        <authorList>
            <person name="Klenk H.-P."/>
        </authorList>
    </citation>
    <scope>NUCLEOTIDE SEQUENCE [LARGE SCALE GENOMIC DNA]</scope>
    <source>
        <strain evidence="2 3">DSM 44231</strain>
    </source>
</reference>
<dbReference type="InterPro" id="IPR036736">
    <property type="entry name" value="ACP-like_sf"/>
</dbReference>
<sequence>MASDFGTDDDLGTIVEQVRSFFTSVLPESALEPDQDYFALGLVNSLLALELVTYVEKRFAIRVDVEDLDLDNFRTMNRIAAFVRGKLAGAR</sequence>
<dbReference type="InterPro" id="IPR009081">
    <property type="entry name" value="PP-bd_ACP"/>
</dbReference>
<gene>
    <name evidence="2" type="ORF">EDD40_7890</name>
</gene>
<dbReference type="PROSITE" id="PS50075">
    <property type="entry name" value="CARRIER"/>
    <property type="match status" value="1"/>
</dbReference>
<dbReference type="AlphaFoldDB" id="A0A3N1HIW6"/>
<feature type="domain" description="Carrier" evidence="1">
    <location>
        <begin position="9"/>
        <end position="87"/>
    </location>
</feature>
<dbReference type="SUPFAM" id="SSF47336">
    <property type="entry name" value="ACP-like"/>
    <property type="match status" value="1"/>
</dbReference>
<dbReference type="RefSeq" id="WP_123747349.1">
    <property type="nucleotide sequence ID" value="NZ_RJKM01000001.1"/>
</dbReference>
<organism evidence="2 3">
    <name type="scientific">Saccharothrix texasensis</name>
    <dbReference type="NCBI Taxonomy" id="103734"/>
    <lineage>
        <taxon>Bacteria</taxon>
        <taxon>Bacillati</taxon>
        <taxon>Actinomycetota</taxon>
        <taxon>Actinomycetes</taxon>
        <taxon>Pseudonocardiales</taxon>
        <taxon>Pseudonocardiaceae</taxon>
        <taxon>Saccharothrix</taxon>
    </lineage>
</organism>
<proteinExistence type="predicted"/>
<evidence type="ECO:0000313" key="3">
    <source>
        <dbReference type="Proteomes" id="UP000268727"/>
    </source>
</evidence>
<dbReference type="OrthoDB" id="677810at2"/>
<keyword evidence="3" id="KW-1185">Reference proteome</keyword>
<evidence type="ECO:0000313" key="2">
    <source>
        <dbReference type="EMBL" id="ROP42391.1"/>
    </source>
</evidence>
<dbReference type="Gene3D" id="1.10.1200.10">
    <property type="entry name" value="ACP-like"/>
    <property type="match status" value="1"/>
</dbReference>
<name>A0A3N1HIW6_9PSEU</name>
<protein>
    <submittedName>
        <fullName evidence="2">Acyl carrier protein</fullName>
    </submittedName>
</protein>
<evidence type="ECO:0000259" key="1">
    <source>
        <dbReference type="PROSITE" id="PS50075"/>
    </source>
</evidence>
<comment type="caution">
    <text evidence="2">The sequence shown here is derived from an EMBL/GenBank/DDBJ whole genome shotgun (WGS) entry which is preliminary data.</text>
</comment>
<dbReference type="Proteomes" id="UP000268727">
    <property type="component" value="Unassembled WGS sequence"/>
</dbReference>
<dbReference type="Pfam" id="PF00550">
    <property type="entry name" value="PP-binding"/>
    <property type="match status" value="1"/>
</dbReference>
<accession>A0A3N1HIW6</accession>
<dbReference type="EMBL" id="RJKM01000001">
    <property type="protein sequence ID" value="ROP42391.1"/>
    <property type="molecule type" value="Genomic_DNA"/>
</dbReference>